<sequence length="171" mass="18562">MRNAGSPSQSGPASLWEGSTLIDALPEVSSVYDTDHALAEAAGAAKAGWAAPSTPLGMGSKRRSGDTIISSLLRWLPSERRKASGTDAAAQNQHLMALKQACRDALQDVPPHEYGSVQTLRCNITRARTAQDLWHLRTALYTEIARAHSQGEAQRRLKQLPRELQRTSPPN</sequence>
<evidence type="ECO:0000313" key="3">
    <source>
        <dbReference type="Proteomes" id="UP001606099"/>
    </source>
</evidence>
<comment type="caution">
    <text evidence="2">The sequence shown here is derived from an EMBL/GenBank/DDBJ whole genome shotgun (WGS) entry which is preliminary data.</text>
</comment>
<name>A0ABW7FZF2_9BURK</name>
<keyword evidence="3" id="KW-1185">Reference proteome</keyword>
<evidence type="ECO:0000256" key="1">
    <source>
        <dbReference type="SAM" id="MobiDB-lite"/>
    </source>
</evidence>
<protein>
    <submittedName>
        <fullName evidence="2">Uncharacterized protein</fullName>
    </submittedName>
</protein>
<gene>
    <name evidence="2" type="ORF">ACG0Z6_15770</name>
</gene>
<organism evidence="2 3">
    <name type="scientific">Roseateles rivi</name>
    <dbReference type="NCBI Taxonomy" id="3299028"/>
    <lineage>
        <taxon>Bacteria</taxon>
        <taxon>Pseudomonadati</taxon>
        <taxon>Pseudomonadota</taxon>
        <taxon>Betaproteobacteria</taxon>
        <taxon>Burkholderiales</taxon>
        <taxon>Sphaerotilaceae</taxon>
        <taxon>Roseateles</taxon>
    </lineage>
</organism>
<dbReference type="RefSeq" id="WP_394463139.1">
    <property type="nucleotide sequence ID" value="NZ_JBIGHZ010000006.1"/>
</dbReference>
<reference evidence="2 3" key="1">
    <citation type="submission" date="2024-08" db="EMBL/GenBank/DDBJ databases">
        <authorList>
            <person name="Lu H."/>
        </authorList>
    </citation>
    <scope>NUCLEOTIDE SEQUENCE [LARGE SCALE GENOMIC DNA]</scope>
    <source>
        <strain evidence="2 3">BYS180W</strain>
    </source>
</reference>
<evidence type="ECO:0000313" key="2">
    <source>
        <dbReference type="EMBL" id="MFG6449682.1"/>
    </source>
</evidence>
<dbReference type="Proteomes" id="UP001606099">
    <property type="component" value="Unassembled WGS sequence"/>
</dbReference>
<feature type="region of interest" description="Disordered" evidence="1">
    <location>
        <begin position="150"/>
        <end position="171"/>
    </location>
</feature>
<accession>A0ABW7FZF2</accession>
<dbReference type="EMBL" id="JBIGHZ010000006">
    <property type="protein sequence ID" value="MFG6449682.1"/>
    <property type="molecule type" value="Genomic_DNA"/>
</dbReference>
<proteinExistence type="predicted"/>